<evidence type="ECO:0000259" key="7">
    <source>
        <dbReference type="PROSITE" id="PS51918"/>
    </source>
</evidence>
<reference evidence="8" key="1">
    <citation type="submission" date="2020-10" db="EMBL/GenBank/DDBJ databases">
        <authorList>
            <person name="Gilroy R."/>
        </authorList>
    </citation>
    <scope>NUCLEOTIDE SEQUENCE</scope>
    <source>
        <strain evidence="8">CHK160-1198</strain>
    </source>
</reference>
<keyword evidence="4" id="KW-0479">Metal-binding</keyword>
<dbReference type="PANTHER" id="PTHR11135">
    <property type="entry name" value="HISTONE ACETYLTRANSFERASE-RELATED"/>
    <property type="match status" value="1"/>
</dbReference>
<dbReference type="SMART" id="SM00729">
    <property type="entry name" value="Elp3"/>
    <property type="match status" value="1"/>
</dbReference>
<dbReference type="GO" id="GO:0005737">
    <property type="term" value="C:cytoplasm"/>
    <property type="evidence" value="ECO:0007669"/>
    <property type="project" value="TreeGrafter"/>
</dbReference>
<dbReference type="PROSITE" id="PS51918">
    <property type="entry name" value="RADICAL_SAM"/>
    <property type="match status" value="1"/>
</dbReference>
<dbReference type="Proteomes" id="UP000824099">
    <property type="component" value="Unassembled WGS sequence"/>
</dbReference>
<dbReference type="InterPro" id="IPR007197">
    <property type="entry name" value="rSAM"/>
</dbReference>
<evidence type="ECO:0000256" key="5">
    <source>
        <dbReference type="ARBA" id="ARBA00023004"/>
    </source>
</evidence>
<dbReference type="InterPro" id="IPR032432">
    <property type="entry name" value="Radical_SAM_C"/>
</dbReference>
<comment type="cofactor">
    <cofactor evidence="1">
        <name>[4Fe-4S] cluster</name>
        <dbReference type="ChEBI" id="CHEBI:49883"/>
    </cofactor>
</comment>
<evidence type="ECO:0000256" key="1">
    <source>
        <dbReference type="ARBA" id="ARBA00001966"/>
    </source>
</evidence>
<reference evidence="8" key="2">
    <citation type="journal article" date="2021" name="PeerJ">
        <title>Extensive microbial diversity within the chicken gut microbiome revealed by metagenomics and culture.</title>
        <authorList>
            <person name="Gilroy R."/>
            <person name="Ravi A."/>
            <person name="Getino M."/>
            <person name="Pursley I."/>
            <person name="Horton D.L."/>
            <person name="Alikhan N.F."/>
            <person name="Baker D."/>
            <person name="Gharbi K."/>
            <person name="Hall N."/>
            <person name="Watson M."/>
            <person name="Adriaenssens E.M."/>
            <person name="Foster-Nyarko E."/>
            <person name="Jarju S."/>
            <person name="Secka A."/>
            <person name="Antonio M."/>
            <person name="Oren A."/>
            <person name="Chaudhuri R.R."/>
            <person name="La Ragione R."/>
            <person name="Hildebrand F."/>
            <person name="Pallen M.J."/>
        </authorList>
    </citation>
    <scope>NUCLEOTIDE SEQUENCE</scope>
    <source>
        <strain evidence="8">CHK160-1198</strain>
    </source>
</reference>
<evidence type="ECO:0000313" key="8">
    <source>
        <dbReference type="EMBL" id="HIU63517.1"/>
    </source>
</evidence>
<evidence type="ECO:0000313" key="9">
    <source>
        <dbReference type="Proteomes" id="UP000824099"/>
    </source>
</evidence>
<dbReference type="Pfam" id="PF16199">
    <property type="entry name" value="Radical_SAM_C"/>
    <property type="match status" value="1"/>
</dbReference>
<dbReference type="InterPro" id="IPR039661">
    <property type="entry name" value="ELP3"/>
</dbReference>
<dbReference type="InterPro" id="IPR006638">
    <property type="entry name" value="Elp3/MiaA/NifB-like_rSAM"/>
</dbReference>
<name>A0A9D1SL17_9FIRM</name>
<gene>
    <name evidence="8" type="ORF">IAB06_00545</name>
</gene>
<dbReference type="SFLD" id="SFLDS00029">
    <property type="entry name" value="Radical_SAM"/>
    <property type="match status" value="1"/>
</dbReference>
<dbReference type="CDD" id="cd01335">
    <property type="entry name" value="Radical_SAM"/>
    <property type="match status" value="1"/>
</dbReference>
<feature type="domain" description="Radical SAM core" evidence="7">
    <location>
        <begin position="1"/>
        <end position="224"/>
    </location>
</feature>
<dbReference type="GO" id="GO:0002926">
    <property type="term" value="P:tRNA wobble base 5-methoxycarbonylmethyl-2-thiouridinylation"/>
    <property type="evidence" value="ECO:0007669"/>
    <property type="project" value="TreeGrafter"/>
</dbReference>
<dbReference type="EMBL" id="DVNI01000006">
    <property type="protein sequence ID" value="HIU63517.1"/>
    <property type="molecule type" value="Genomic_DNA"/>
</dbReference>
<proteinExistence type="predicted"/>
<evidence type="ECO:0000256" key="3">
    <source>
        <dbReference type="ARBA" id="ARBA00022691"/>
    </source>
</evidence>
<organism evidence="8 9">
    <name type="scientific">Candidatus Avacidaminococcus intestinavium</name>
    <dbReference type="NCBI Taxonomy" id="2840684"/>
    <lineage>
        <taxon>Bacteria</taxon>
        <taxon>Bacillati</taxon>
        <taxon>Bacillota</taxon>
        <taxon>Negativicutes</taxon>
        <taxon>Acidaminococcales</taxon>
        <taxon>Acidaminococcaceae</taxon>
        <taxon>Acidaminococcaceae incertae sedis</taxon>
        <taxon>Candidatus Avacidaminococcus</taxon>
    </lineage>
</organism>
<dbReference type="InterPro" id="IPR058240">
    <property type="entry name" value="rSAM_sf"/>
</dbReference>
<dbReference type="PANTHER" id="PTHR11135:SF0">
    <property type="entry name" value="ELONGATOR COMPLEX PROTEIN 3"/>
    <property type="match status" value="1"/>
</dbReference>
<dbReference type="SUPFAM" id="SSF102114">
    <property type="entry name" value="Radical SAM enzymes"/>
    <property type="match status" value="1"/>
</dbReference>
<sequence length="333" mass="37030">MKKVVPIFIPHAGCPHLCVFCNQKKISGQKEVSLRAVELQIIRYLKWIKPSLSNEIAFYGGSFTALPLGLQTSLLMIGAKYIKNGYAGSIRISTRPDYIDEKIANFLKENHVRVIELGVQSLDDTVLANAERGHTAQQAIDAVNLLKREGFKVGMQLMVGLEDQSFESIIETVKITVALQPDIARIYPVLVIRDTALADKFTKGLYKPLSLEEAVRQAHYINEKLTKAEINVIRIGLQADTELCAEGNIIAGPFHPSFGELVKSFAYREMIAKQLLAVKETKQAICILCPPKILSQVKGLKKCNQIYWESLLPGTTLKIIADKSKTEPIITVL</sequence>
<evidence type="ECO:0000256" key="4">
    <source>
        <dbReference type="ARBA" id="ARBA00022723"/>
    </source>
</evidence>
<dbReference type="Pfam" id="PF04055">
    <property type="entry name" value="Radical_SAM"/>
    <property type="match status" value="1"/>
</dbReference>
<keyword evidence="5" id="KW-0408">Iron</keyword>
<dbReference type="SFLD" id="SFLDG01086">
    <property type="entry name" value="elongater_protein-like"/>
    <property type="match status" value="1"/>
</dbReference>
<keyword evidence="6" id="KW-0411">Iron-sulfur</keyword>
<dbReference type="GO" id="GO:0051539">
    <property type="term" value="F:4 iron, 4 sulfur cluster binding"/>
    <property type="evidence" value="ECO:0007669"/>
    <property type="project" value="UniProtKB-KW"/>
</dbReference>
<evidence type="ECO:0000256" key="2">
    <source>
        <dbReference type="ARBA" id="ARBA00022485"/>
    </source>
</evidence>
<dbReference type="Gene3D" id="3.80.30.20">
    <property type="entry name" value="tm_1862 like domain"/>
    <property type="match status" value="1"/>
</dbReference>
<protein>
    <submittedName>
        <fullName evidence="8">Radical SAM protein</fullName>
    </submittedName>
</protein>
<dbReference type="InterPro" id="IPR023404">
    <property type="entry name" value="rSAM_horseshoe"/>
</dbReference>
<dbReference type="GO" id="GO:0046872">
    <property type="term" value="F:metal ion binding"/>
    <property type="evidence" value="ECO:0007669"/>
    <property type="project" value="UniProtKB-KW"/>
</dbReference>
<keyword evidence="2" id="KW-0004">4Fe-4S</keyword>
<dbReference type="GO" id="GO:0003824">
    <property type="term" value="F:catalytic activity"/>
    <property type="evidence" value="ECO:0007669"/>
    <property type="project" value="InterPro"/>
</dbReference>
<keyword evidence="3" id="KW-0949">S-adenosyl-L-methionine</keyword>
<dbReference type="SFLD" id="SFLDG01082">
    <property type="entry name" value="B12-binding_domain_containing"/>
    <property type="match status" value="1"/>
</dbReference>
<accession>A0A9D1SL17</accession>
<evidence type="ECO:0000256" key="6">
    <source>
        <dbReference type="ARBA" id="ARBA00023014"/>
    </source>
</evidence>
<comment type="caution">
    <text evidence="8">The sequence shown here is derived from an EMBL/GenBank/DDBJ whole genome shotgun (WGS) entry which is preliminary data.</text>
</comment>
<dbReference type="AlphaFoldDB" id="A0A9D1SL17"/>